<feature type="chain" id="PRO_5044859745" description="Carboxylesterase type B domain-containing protein" evidence="2">
    <location>
        <begin position="28"/>
        <end position="172"/>
    </location>
</feature>
<sequence>MGPRSNLCRVVLIVFHLLVYLFKECCFQSMPFQKMGKTVNTIYGTLRGLRREFPANYSLIPIEAYFGLQYGLLKGDTLRFMPPKNPIEKFDFIRKFVKYESVCPQRKVPTEKQLAQVFSHMNLSQLRRIMEYTKYQTEECLRLNLFVPVRGKNDTCMSILSCTHLTYYFAGS</sequence>
<evidence type="ECO:0000256" key="2">
    <source>
        <dbReference type="SAM" id="SignalP"/>
    </source>
</evidence>
<comment type="similarity">
    <text evidence="1">Belongs to the type-B carboxylesterase/lipase family.</text>
</comment>
<name>A0ABD3UFM4_SINWO</name>
<accession>A0ABD3UFM4</accession>
<dbReference type="SUPFAM" id="SSF53474">
    <property type="entry name" value="alpha/beta-Hydrolases"/>
    <property type="match status" value="1"/>
</dbReference>
<evidence type="ECO:0000313" key="5">
    <source>
        <dbReference type="Proteomes" id="UP001634394"/>
    </source>
</evidence>
<protein>
    <recommendedName>
        <fullName evidence="3">Carboxylesterase type B domain-containing protein</fullName>
    </recommendedName>
</protein>
<dbReference type="InterPro" id="IPR002018">
    <property type="entry name" value="CarbesteraseB"/>
</dbReference>
<reference evidence="4 5" key="1">
    <citation type="submission" date="2024-11" db="EMBL/GenBank/DDBJ databases">
        <title>Chromosome-level genome assembly of the freshwater bivalve Anodonta woodiana.</title>
        <authorList>
            <person name="Chen X."/>
        </authorList>
    </citation>
    <scope>NUCLEOTIDE SEQUENCE [LARGE SCALE GENOMIC DNA]</scope>
    <source>
        <strain evidence="4">MN2024</strain>
        <tissue evidence="4">Gills</tissue>
    </source>
</reference>
<dbReference type="InterPro" id="IPR051093">
    <property type="entry name" value="Neuroligin/BSAL"/>
</dbReference>
<dbReference type="Gene3D" id="3.40.50.1820">
    <property type="entry name" value="alpha/beta hydrolase"/>
    <property type="match status" value="1"/>
</dbReference>
<proteinExistence type="inferred from homology"/>
<dbReference type="AlphaFoldDB" id="A0ABD3UFM4"/>
<dbReference type="EMBL" id="JBJQND010000016">
    <property type="protein sequence ID" value="KAL3846948.1"/>
    <property type="molecule type" value="Genomic_DNA"/>
</dbReference>
<evidence type="ECO:0000313" key="4">
    <source>
        <dbReference type="EMBL" id="KAL3846948.1"/>
    </source>
</evidence>
<keyword evidence="5" id="KW-1185">Reference proteome</keyword>
<dbReference type="Pfam" id="PF00135">
    <property type="entry name" value="COesterase"/>
    <property type="match status" value="1"/>
</dbReference>
<organism evidence="4 5">
    <name type="scientific">Sinanodonta woodiana</name>
    <name type="common">Chinese pond mussel</name>
    <name type="synonym">Anodonta woodiana</name>
    <dbReference type="NCBI Taxonomy" id="1069815"/>
    <lineage>
        <taxon>Eukaryota</taxon>
        <taxon>Metazoa</taxon>
        <taxon>Spiralia</taxon>
        <taxon>Lophotrochozoa</taxon>
        <taxon>Mollusca</taxon>
        <taxon>Bivalvia</taxon>
        <taxon>Autobranchia</taxon>
        <taxon>Heteroconchia</taxon>
        <taxon>Palaeoheterodonta</taxon>
        <taxon>Unionida</taxon>
        <taxon>Unionoidea</taxon>
        <taxon>Unionidae</taxon>
        <taxon>Unioninae</taxon>
        <taxon>Sinanodonta</taxon>
    </lineage>
</organism>
<feature type="signal peptide" evidence="2">
    <location>
        <begin position="1"/>
        <end position="27"/>
    </location>
</feature>
<evidence type="ECO:0000259" key="3">
    <source>
        <dbReference type="Pfam" id="PF00135"/>
    </source>
</evidence>
<feature type="domain" description="Carboxylesterase type B" evidence="3">
    <location>
        <begin position="37"/>
        <end position="169"/>
    </location>
</feature>
<keyword evidence="2" id="KW-0732">Signal</keyword>
<comment type="caution">
    <text evidence="4">The sequence shown here is derived from an EMBL/GenBank/DDBJ whole genome shotgun (WGS) entry which is preliminary data.</text>
</comment>
<dbReference type="Proteomes" id="UP001634394">
    <property type="component" value="Unassembled WGS sequence"/>
</dbReference>
<dbReference type="PANTHER" id="PTHR43903">
    <property type="entry name" value="NEUROLIGIN"/>
    <property type="match status" value="1"/>
</dbReference>
<evidence type="ECO:0000256" key="1">
    <source>
        <dbReference type="ARBA" id="ARBA00005964"/>
    </source>
</evidence>
<dbReference type="InterPro" id="IPR029058">
    <property type="entry name" value="AB_hydrolase_fold"/>
</dbReference>
<gene>
    <name evidence="4" type="ORF">ACJMK2_017888</name>
</gene>